<evidence type="ECO:0000313" key="7">
    <source>
        <dbReference type="EMBL" id="APZ90844.1"/>
    </source>
</evidence>
<feature type="modified residue" description="N6-(pyridoxal phosphate)lysine" evidence="5">
    <location>
        <position position="199"/>
    </location>
</feature>
<keyword evidence="3" id="KW-0663">Pyridoxal phosphate</keyword>
<accession>A0A1P8W9W5</accession>
<dbReference type="NCBIfam" id="NF041359">
    <property type="entry name" value="GntG_guanitoxin"/>
    <property type="match status" value="1"/>
</dbReference>
<dbReference type="SUPFAM" id="SSF53383">
    <property type="entry name" value="PLP-dependent transferases"/>
    <property type="match status" value="1"/>
</dbReference>
<dbReference type="PIRSF" id="PIRSF017617">
    <property type="entry name" value="Thr_aldolase"/>
    <property type="match status" value="1"/>
</dbReference>
<dbReference type="GO" id="GO:0005829">
    <property type="term" value="C:cytosol"/>
    <property type="evidence" value="ECO:0007669"/>
    <property type="project" value="TreeGrafter"/>
</dbReference>
<dbReference type="Proteomes" id="UP000187735">
    <property type="component" value="Chromosome"/>
</dbReference>
<evidence type="ECO:0000259" key="6">
    <source>
        <dbReference type="Pfam" id="PF01212"/>
    </source>
</evidence>
<dbReference type="GO" id="GO:0006567">
    <property type="term" value="P:L-threonine catabolic process"/>
    <property type="evidence" value="ECO:0007669"/>
    <property type="project" value="TreeGrafter"/>
</dbReference>
<keyword evidence="4 7" id="KW-0456">Lyase</keyword>
<dbReference type="EMBL" id="CP017641">
    <property type="protein sequence ID" value="APZ90844.1"/>
    <property type="molecule type" value="Genomic_DNA"/>
</dbReference>
<dbReference type="InterPro" id="IPR015424">
    <property type="entry name" value="PyrdxlP-dep_Trfase"/>
</dbReference>
<dbReference type="Gene3D" id="3.90.1150.10">
    <property type="entry name" value="Aspartate Aminotransferase, domain 1"/>
    <property type="match status" value="1"/>
</dbReference>
<dbReference type="Gene3D" id="3.40.640.10">
    <property type="entry name" value="Type I PLP-dependent aspartate aminotransferase-like (Major domain)"/>
    <property type="match status" value="1"/>
</dbReference>
<comment type="cofactor">
    <cofactor evidence="1">
        <name>pyridoxal 5'-phosphate</name>
        <dbReference type="ChEBI" id="CHEBI:597326"/>
    </cofactor>
</comment>
<evidence type="ECO:0000256" key="2">
    <source>
        <dbReference type="ARBA" id="ARBA00006966"/>
    </source>
</evidence>
<dbReference type="GO" id="GO:0006545">
    <property type="term" value="P:glycine biosynthetic process"/>
    <property type="evidence" value="ECO:0007669"/>
    <property type="project" value="TreeGrafter"/>
</dbReference>
<evidence type="ECO:0000313" key="8">
    <source>
        <dbReference type="Proteomes" id="UP000187735"/>
    </source>
</evidence>
<evidence type="ECO:0000256" key="1">
    <source>
        <dbReference type="ARBA" id="ARBA00001933"/>
    </source>
</evidence>
<dbReference type="InterPro" id="IPR015422">
    <property type="entry name" value="PyrdxlP-dep_Trfase_small"/>
</dbReference>
<dbReference type="InterPro" id="IPR023603">
    <property type="entry name" value="Low_specificity_L-TA-like"/>
</dbReference>
<dbReference type="AlphaFoldDB" id="A0A1P8W9W5"/>
<dbReference type="PANTHER" id="PTHR48097">
    <property type="entry name" value="L-THREONINE ALDOLASE-RELATED"/>
    <property type="match status" value="1"/>
</dbReference>
<proteinExistence type="inferred from homology"/>
<name>A0A1P8W9W5_9PLAN</name>
<comment type="similarity">
    <text evidence="2">Belongs to the threonine aldolase family.</text>
</comment>
<gene>
    <name evidence="7" type="primary">ltaA</name>
    <name evidence="7" type="ORF">Fuma_00428</name>
</gene>
<dbReference type="GO" id="GO:0008732">
    <property type="term" value="F:L-allo-threonine aldolase activity"/>
    <property type="evidence" value="ECO:0007669"/>
    <property type="project" value="UniProtKB-EC"/>
</dbReference>
<dbReference type="PANTHER" id="PTHR48097:SF9">
    <property type="entry name" value="L-THREONINE ALDOLASE"/>
    <property type="match status" value="1"/>
</dbReference>
<sequence>MIDLRSDTVTKPTLEMKRAMFDAEVGDDMTGDDPTVNRLEAMVADLLGKEAAVFACSGTQSNQMGVRVHCVPGDELLINSTGHIGIFETGAPAALSGVTVRQIDAPKGMLSVDDLADKPRHDDQHYCRTRLVCLENTTNIAGGFVYPLQQMQQVSDWAQSQNLKMHLDGARFFNACVAGNYSPADMAACFDTISICFSKGLGCPMGSILAGSADQIRLARRARKMFGGALRQAGIVAAAAIYALESHVDRLAEDHDNAKQMATLLAEVDGIHADADLTESNLVFFEVDAELGTAVQLAAALKQRGVQIGPMGGQKMRAATHLDVSQDDVVAAVAAIRDCIAAGFSEQQLVGSGPYSQ</sequence>
<feature type="domain" description="Aromatic amino acid beta-eliminating lyase/threonine aldolase" evidence="6">
    <location>
        <begin position="3"/>
        <end position="286"/>
    </location>
</feature>
<dbReference type="STRING" id="1891926.Fuma_00428"/>
<evidence type="ECO:0000256" key="4">
    <source>
        <dbReference type="ARBA" id="ARBA00023239"/>
    </source>
</evidence>
<dbReference type="InterPro" id="IPR015421">
    <property type="entry name" value="PyrdxlP-dep_Trfase_major"/>
</dbReference>
<evidence type="ECO:0000256" key="5">
    <source>
        <dbReference type="PIRSR" id="PIRSR017617-1"/>
    </source>
</evidence>
<dbReference type="OrthoDB" id="9774495at2"/>
<dbReference type="Pfam" id="PF01212">
    <property type="entry name" value="Beta_elim_lyase"/>
    <property type="match status" value="1"/>
</dbReference>
<evidence type="ECO:0000256" key="3">
    <source>
        <dbReference type="ARBA" id="ARBA00022898"/>
    </source>
</evidence>
<organism evidence="7 8">
    <name type="scientific">Fuerstiella marisgermanici</name>
    <dbReference type="NCBI Taxonomy" id="1891926"/>
    <lineage>
        <taxon>Bacteria</taxon>
        <taxon>Pseudomonadati</taxon>
        <taxon>Planctomycetota</taxon>
        <taxon>Planctomycetia</taxon>
        <taxon>Planctomycetales</taxon>
        <taxon>Planctomycetaceae</taxon>
        <taxon>Fuerstiella</taxon>
    </lineage>
</organism>
<dbReference type="KEGG" id="fmr:Fuma_00428"/>
<reference evidence="7 8" key="1">
    <citation type="journal article" date="2016" name="Front. Microbiol.">
        <title>Fuerstia marisgermanicae gen. nov., sp. nov., an Unusual Member of the Phylum Planctomycetes from the German Wadden Sea.</title>
        <authorList>
            <person name="Kohn T."/>
            <person name="Heuer A."/>
            <person name="Jogler M."/>
            <person name="Vollmers J."/>
            <person name="Boedeker C."/>
            <person name="Bunk B."/>
            <person name="Rast P."/>
            <person name="Borchert D."/>
            <person name="Glockner I."/>
            <person name="Freese H.M."/>
            <person name="Klenk H.P."/>
            <person name="Overmann J."/>
            <person name="Kaster A.K."/>
            <person name="Rohde M."/>
            <person name="Wiegand S."/>
            <person name="Jogler C."/>
        </authorList>
    </citation>
    <scope>NUCLEOTIDE SEQUENCE [LARGE SCALE GENOMIC DNA]</scope>
    <source>
        <strain evidence="7 8">NH11</strain>
    </source>
</reference>
<dbReference type="FunFam" id="3.90.1150.10:FF:000041">
    <property type="entry name" value="Low-specificity L-threonine aldolase"/>
    <property type="match status" value="1"/>
</dbReference>
<dbReference type="RefSeq" id="WP_077022682.1">
    <property type="nucleotide sequence ID" value="NZ_CP017641.1"/>
</dbReference>
<dbReference type="EC" id="4.1.2.49" evidence="7"/>
<protein>
    <submittedName>
        <fullName evidence="7">L-allo-threonine aldolase</fullName>
        <ecNumber evidence="7">4.1.2.49</ecNumber>
    </submittedName>
</protein>
<dbReference type="FunFam" id="3.40.640.10:FF:000030">
    <property type="entry name" value="Low-specificity L-threonine aldolase"/>
    <property type="match status" value="1"/>
</dbReference>
<keyword evidence="8" id="KW-1185">Reference proteome</keyword>
<dbReference type="InterPro" id="IPR001597">
    <property type="entry name" value="ArAA_b-elim_lyase/Thr_aldolase"/>
</dbReference>